<keyword evidence="3" id="KW-1185">Reference proteome</keyword>
<feature type="region of interest" description="Disordered" evidence="1">
    <location>
        <begin position="1"/>
        <end position="20"/>
    </location>
</feature>
<name>A0AAV7EKU5_ARIFI</name>
<sequence>MEEQIWKSNADSLSSSSPSPLGRVMNSIISSRPKRLQAAISRADCPSERNSEVSLDDALRYIREHARGAVMRGETLDGVLIPVIENALNHKGSKHGKQVFLLFHWLFQDELLIEPLSSNLAEIIFRKEDSYISLGWCFLVRGLVENELNQDNTSERGNLQWQKMLLKCVFQSIPRLLPIVCKGSILQDGFELPSRLSLAMADCILVLSRALVQEKRSFQVPNKSCTELLNLSRRSKIVAFESGSAVGGNKRSSLSEVTQGLEDMEMELLLWNHSSELIIIVEKLLAWNRKSRLLHAKGLELVLKWLQGIKVHYTSLKDEAGEEMLKTGLLLLSSCWKHYGRLLQLEDHKFAEYYKELLEQYISGIQFCSQDISELPEKRNGGVETKRFFLICLCLLWGRLGTNQLEMAMSEYGQQMTQLLLLQLQCSDEGVAEVALIVLRAIIFKTSFSSGASYHDSSEMDEVLPVLLNLLDERDSTSGAVVLLLAEYCSENPDEKILQEIFKRLNSGKKSQRKNAFDVIAEIIHNTSDSGKQFPNLMLKDISRQLLGCLGDGDPMIQARVPSLLSRLDPSFVLPSLVHRSSCPDERANLSASDAILEVLKYHNKNVDVVFILLDCIRDLHEAPDPPGTSLENTPSNPLSLQAGTKLDIDRVFCLIPKWAESVQNWTSLIAPLIEKMFAEPSNAIIVRFLSHISENLAEARDVVFQRVLVNLQMHDLMDVKCLANCIDEASTTVDSTKLKGSLFDRLCPLLILRLLPLGVFNELNSSLMYGQLQNQSILCGESGSGLCINNCIAAFLLKRASCSLEFEEVRKLAAELCGRLQPQVLLPIIISQMDIAAHVRDIMKLKSCLFTVCTSLVVRGKDSASHPAMVRIKQVLEKVLLWPSVDSNEVSKAQHGCIDCFALMICTELQISLPSTGSTHISDALGKHLVLCYVIQRLTLNQSGSGTHGSGKNMVHMDSRPTIRAPDTTEGLAEKVVPIPFRLCMANVLISVCQKISSSSKNSFARAALPVLIPSIKMMAESEVRAACLQVLFSAVYHLKSAVLPYSSELFKLSIRALKKGSEQEKSAGVKLMASLMSSEDKIVESIAGGLLEAKEVLAGTLTEDASPELKELCRKLLVCITPH</sequence>
<accession>A0AAV7EKU5</accession>
<evidence type="ECO:0008006" key="4">
    <source>
        <dbReference type="Google" id="ProtNLM"/>
    </source>
</evidence>
<dbReference type="Gene3D" id="1.25.10.10">
    <property type="entry name" value="Leucine-rich Repeat Variant"/>
    <property type="match status" value="2"/>
</dbReference>
<dbReference type="Proteomes" id="UP000825729">
    <property type="component" value="Unassembled WGS sequence"/>
</dbReference>
<dbReference type="InterPro" id="IPR016024">
    <property type="entry name" value="ARM-type_fold"/>
</dbReference>
<dbReference type="AlphaFoldDB" id="A0AAV7EKU5"/>
<evidence type="ECO:0000256" key="1">
    <source>
        <dbReference type="SAM" id="MobiDB-lite"/>
    </source>
</evidence>
<dbReference type="EMBL" id="JAINDJ010000004">
    <property type="protein sequence ID" value="KAG9449445.1"/>
    <property type="molecule type" value="Genomic_DNA"/>
</dbReference>
<gene>
    <name evidence="2" type="ORF">H6P81_009410</name>
</gene>
<dbReference type="PANTHER" id="PTHR37743:SF1">
    <property type="entry name" value="ARM REPEAT SUPERFAMILY PROTEIN"/>
    <property type="match status" value="1"/>
</dbReference>
<evidence type="ECO:0000313" key="3">
    <source>
        <dbReference type="Proteomes" id="UP000825729"/>
    </source>
</evidence>
<dbReference type="InterPro" id="IPR011989">
    <property type="entry name" value="ARM-like"/>
</dbReference>
<dbReference type="PANTHER" id="PTHR37743">
    <property type="entry name" value="ARM REPEAT SUPERFAMILY PROTEIN"/>
    <property type="match status" value="1"/>
</dbReference>
<protein>
    <recommendedName>
        <fullName evidence="4">ARM repeat superfamily protein</fullName>
    </recommendedName>
</protein>
<evidence type="ECO:0000313" key="2">
    <source>
        <dbReference type="EMBL" id="KAG9449445.1"/>
    </source>
</evidence>
<reference evidence="2 3" key="1">
    <citation type="submission" date="2021-07" db="EMBL/GenBank/DDBJ databases">
        <title>The Aristolochia fimbriata genome: insights into angiosperm evolution, floral development and chemical biosynthesis.</title>
        <authorList>
            <person name="Jiao Y."/>
        </authorList>
    </citation>
    <scope>NUCLEOTIDE SEQUENCE [LARGE SCALE GENOMIC DNA]</scope>
    <source>
        <strain evidence="2">IBCAS-2021</strain>
        <tissue evidence="2">Leaf</tissue>
    </source>
</reference>
<proteinExistence type="predicted"/>
<comment type="caution">
    <text evidence="2">The sequence shown here is derived from an EMBL/GenBank/DDBJ whole genome shotgun (WGS) entry which is preliminary data.</text>
</comment>
<dbReference type="SUPFAM" id="SSF48371">
    <property type="entry name" value="ARM repeat"/>
    <property type="match status" value="1"/>
</dbReference>
<feature type="compositionally biased region" description="Polar residues" evidence="1">
    <location>
        <begin position="1"/>
        <end position="11"/>
    </location>
</feature>
<organism evidence="2 3">
    <name type="scientific">Aristolochia fimbriata</name>
    <name type="common">White veined hardy Dutchman's pipe vine</name>
    <dbReference type="NCBI Taxonomy" id="158543"/>
    <lineage>
        <taxon>Eukaryota</taxon>
        <taxon>Viridiplantae</taxon>
        <taxon>Streptophyta</taxon>
        <taxon>Embryophyta</taxon>
        <taxon>Tracheophyta</taxon>
        <taxon>Spermatophyta</taxon>
        <taxon>Magnoliopsida</taxon>
        <taxon>Magnoliidae</taxon>
        <taxon>Piperales</taxon>
        <taxon>Aristolochiaceae</taxon>
        <taxon>Aristolochia</taxon>
    </lineage>
</organism>